<dbReference type="RefSeq" id="WP_394463444.1">
    <property type="nucleotide sequence ID" value="NZ_JBIGHZ010000012.1"/>
</dbReference>
<dbReference type="EMBL" id="JBIGHZ010000012">
    <property type="protein sequence ID" value="MFG6449831.1"/>
    <property type="molecule type" value="Genomic_DNA"/>
</dbReference>
<dbReference type="Proteomes" id="UP001606099">
    <property type="component" value="Unassembled WGS sequence"/>
</dbReference>
<feature type="domain" description="Condensation" evidence="1">
    <location>
        <begin position="42"/>
        <end position="486"/>
    </location>
</feature>
<dbReference type="CDD" id="cd19531">
    <property type="entry name" value="LCL_NRPS-like"/>
    <property type="match status" value="1"/>
</dbReference>
<dbReference type="Pfam" id="PF00668">
    <property type="entry name" value="Condensation"/>
    <property type="match status" value="1"/>
</dbReference>
<organism evidence="2 3">
    <name type="scientific">Roseateles rivi</name>
    <dbReference type="NCBI Taxonomy" id="3299028"/>
    <lineage>
        <taxon>Bacteria</taxon>
        <taxon>Pseudomonadati</taxon>
        <taxon>Pseudomonadota</taxon>
        <taxon>Betaproteobacteria</taxon>
        <taxon>Burkholderiales</taxon>
        <taxon>Sphaerotilaceae</taxon>
        <taxon>Roseateles</taxon>
    </lineage>
</organism>
<evidence type="ECO:0000259" key="1">
    <source>
        <dbReference type="Pfam" id="PF00668"/>
    </source>
</evidence>
<dbReference type="InterPro" id="IPR001242">
    <property type="entry name" value="Condensation_dom"/>
</dbReference>
<sequence>MAERFAAMSADKQKAFLEVLRQQSLDFSRLPIVPARTARERLSYAQARLWFLAQLDEQSAAYHVGGALRLTGKLDRAALRGSFEALIARHESLRTVFRPVDGGLAEQQILADAPFSFVEVDVGSVPNSIEREQAAAHEARHTHDQAFDLERGPLFRVGLIRLDDEDHLLVVVMHHIVSDGWSLKIIVDEFSTLYGALSKGLALPLHVLEPLSLHYADYAAWQRSWLEAGEKDRQLAYWTAQLGEDAPALQLPTDHPRGADTNWRAARHVFELPPALVEALGSVSHAQNLTPFMALLAGWQALLHRWTGQGDIRVGVPIANRQRDEIEGVVGFFVNTQVLRAQVGPQMTLSQLLAQVREAALGAQVHQDLPFEQLVEALQPERSLAHAPLFQVMFNHQRDDHRALERLPGLTLAPWELPDAAAQFELTLDLHEQPDGRISAVLTYAAELFEPTTIERLGDHYLAMLQALAEHPEQALGEVELAGEAE</sequence>
<proteinExistence type="predicted"/>
<dbReference type="PANTHER" id="PTHR45398:SF1">
    <property type="entry name" value="ENZYME, PUTATIVE (JCVI)-RELATED"/>
    <property type="match status" value="1"/>
</dbReference>
<accession>A0ABW7FZQ2</accession>
<reference evidence="2 3" key="1">
    <citation type="submission" date="2024-08" db="EMBL/GenBank/DDBJ databases">
        <authorList>
            <person name="Lu H."/>
        </authorList>
    </citation>
    <scope>NUCLEOTIDE SEQUENCE [LARGE SCALE GENOMIC DNA]</scope>
    <source>
        <strain evidence="2 3">BYS180W</strain>
    </source>
</reference>
<gene>
    <name evidence="2" type="ORF">ACG0Z6_16565</name>
</gene>
<dbReference type="PANTHER" id="PTHR45398">
    <property type="match status" value="1"/>
</dbReference>
<evidence type="ECO:0000313" key="2">
    <source>
        <dbReference type="EMBL" id="MFG6449831.1"/>
    </source>
</evidence>
<dbReference type="Gene3D" id="3.30.559.30">
    <property type="entry name" value="Nonribosomal peptide synthetase, condensation domain"/>
    <property type="match status" value="1"/>
</dbReference>
<protein>
    <submittedName>
        <fullName evidence="2">Condensation domain-containing protein</fullName>
    </submittedName>
</protein>
<dbReference type="Gene3D" id="3.30.559.10">
    <property type="entry name" value="Chloramphenicol acetyltransferase-like domain"/>
    <property type="match status" value="1"/>
</dbReference>
<keyword evidence="3" id="KW-1185">Reference proteome</keyword>
<dbReference type="InterPro" id="IPR023213">
    <property type="entry name" value="CAT-like_dom_sf"/>
</dbReference>
<evidence type="ECO:0000313" key="3">
    <source>
        <dbReference type="Proteomes" id="UP001606099"/>
    </source>
</evidence>
<comment type="caution">
    <text evidence="2">The sequence shown here is derived from an EMBL/GenBank/DDBJ whole genome shotgun (WGS) entry which is preliminary data.</text>
</comment>
<feature type="non-terminal residue" evidence="2">
    <location>
        <position position="486"/>
    </location>
</feature>
<name>A0ABW7FZQ2_9BURK</name>
<dbReference type="SUPFAM" id="SSF52777">
    <property type="entry name" value="CoA-dependent acyltransferases"/>
    <property type="match status" value="2"/>
</dbReference>